<dbReference type="PANTHER" id="PTHR44196:SF1">
    <property type="entry name" value="DEHYDROGENASE_REDUCTASE SDR FAMILY MEMBER 7B"/>
    <property type="match status" value="1"/>
</dbReference>
<dbReference type="AlphaFoldDB" id="A0A7C1HDJ1"/>
<dbReference type="Gene3D" id="3.40.50.720">
    <property type="entry name" value="NAD(P)-binding Rossmann-like Domain"/>
    <property type="match status" value="1"/>
</dbReference>
<dbReference type="PRINTS" id="PR00080">
    <property type="entry name" value="SDRFAMILY"/>
</dbReference>
<reference evidence="4" key="1">
    <citation type="journal article" date="2020" name="mSystems">
        <title>Genome- and Community-Level Interaction Insights into Carbon Utilization and Element Cycling Functions of Hydrothermarchaeota in Hydrothermal Sediment.</title>
        <authorList>
            <person name="Zhou Z."/>
            <person name="Liu Y."/>
            <person name="Xu W."/>
            <person name="Pan J."/>
            <person name="Luo Z.H."/>
            <person name="Li M."/>
        </authorList>
    </citation>
    <scope>NUCLEOTIDE SEQUENCE [LARGE SCALE GENOMIC DNA]</scope>
    <source>
        <strain evidence="4">SpSt-1219</strain>
    </source>
</reference>
<gene>
    <name evidence="4" type="ORF">ENN92_00700</name>
</gene>
<comment type="caution">
    <text evidence="4">The sequence shown here is derived from an EMBL/GenBank/DDBJ whole genome shotgun (WGS) entry which is preliminary data.</text>
</comment>
<evidence type="ECO:0000256" key="3">
    <source>
        <dbReference type="RuleBase" id="RU000363"/>
    </source>
</evidence>
<organism evidence="4">
    <name type="scientific">candidate division WWE3 bacterium</name>
    <dbReference type="NCBI Taxonomy" id="2053526"/>
    <lineage>
        <taxon>Bacteria</taxon>
        <taxon>Katanobacteria</taxon>
    </lineage>
</organism>
<dbReference type="CDD" id="cd05233">
    <property type="entry name" value="SDR_c"/>
    <property type="match status" value="1"/>
</dbReference>
<evidence type="ECO:0000313" key="4">
    <source>
        <dbReference type="EMBL" id="HDQ88653.1"/>
    </source>
</evidence>
<protein>
    <submittedName>
        <fullName evidence="4">SDR family oxidoreductase</fullName>
    </submittedName>
</protein>
<dbReference type="PRINTS" id="PR00081">
    <property type="entry name" value="GDHRDH"/>
</dbReference>
<proteinExistence type="inferred from homology"/>
<dbReference type="Proteomes" id="UP000886066">
    <property type="component" value="Unassembled WGS sequence"/>
</dbReference>
<dbReference type="InterPro" id="IPR002347">
    <property type="entry name" value="SDR_fam"/>
</dbReference>
<dbReference type="GO" id="GO:0016491">
    <property type="term" value="F:oxidoreductase activity"/>
    <property type="evidence" value="ECO:0007669"/>
    <property type="project" value="UniProtKB-KW"/>
</dbReference>
<dbReference type="Pfam" id="PF00106">
    <property type="entry name" value="adh_short"/>
    <property type="match status" value="1"/>
</dbReference>
<name>A0A7C1HDJ1_UNCKA</name>
<dbReference type="GO" id="GO:0016020">
    <property type="term" value="C:membrane"/>
    <property type="evidence" value="ECO:0007669"/>
    <property type="project" value="TreeGrafter"/>
</dbReference>
<evidence type="ECO:0000256" key="2">
    <source>
        <dbReference type="ARBA" id="ARBA00023002"/>
    </source>
</evidence>
<evidence type="ECO:0000256" key="1">
    <source>
        <dbReference type="ARBA" id="ARBA00006484"/>
    </source>
</evidence>
<keyword evidence="2" id="KW-0560">Oxidoreductase</keyword>
<accession>A0A7C1HDJ1</accession>
<dbReference type="SUPFAM" id="SSF51735">
    <property type="entry name" value="NAD(P)-binding Rossmann-fold domains"/>
    <property type="match status" value="1"/>
</dbReference>
<comment type="similarity">
    <text evidence="1 3">Belongs to the short-chain dehydrogenases/reductases (SDR) family.</text>
</comment>
<dbReference type="InterPro" id="IPR036291">
    <property type="entry name" value="NAD(P)-bd_dom_sf"/>
</dbReference>
<dbReference type="PANTHER" id="PTHR44196">
    <property type="entry name" value="DEHYDROGENASE/REDUCTASE SDR FAMILY MEMBER 7B"/>
    <property type="match status" value="1"/>
</dbReference>
<sequence length="300" mass="33214">MRRNEVGLRGNLKGNINIHNSILFSIKKKRCYFLGHNYSIPKCKQVYQVNITKLIRYNKNMKNLPKTIVITGAAKGIGNAIATALAEQGANLILIDIDPIELHSLNISTYQADLTKHNEIKDLAKVLQENHPKIDVLINNAGIGIYKDIENLSLEEWELALNLNVTAPFLLSKLLLPAIKKSSNPLIINMGSGCGKVGIANRTSYCTTKFGLRGLSLSLFEELKPNIPVIYLALGSVATEFGPLSAEEKLKCPNKKYLSTKDVANKVMEIISSSSKDPQNLPPEIEYYPKGYLETLGSYD</sequence>
<dbReference type="EMBL" id="DSDM01000037">
    <property type="protein sequence ID" value="HDQ88653.1"/>
    <property type="molecule type" value="Genomic_DNA"/>
</dbReference>